<reference evidence="5 7" key="3">
    <citation type="submission" date="2019-07" db="EMBL/GenBank/DDBJ databases">
        <title>Whole genome shotgun sequence of Methylobacterium oxalidis NBRC 107715.</title>
        <authorList>
            <person name="Hosoyama A."/>
            <person name="Uohara A."/>
            <person name="Ohji S."/>
            <person name="Ichikawa N."/>
        </authorList>
    </citation>
    <scope>NUCLEOTIDE SEQUENCE [LARGE SCALE GENOMIC DNA]</scope>
    <source>
        <strain evidence="5 7">NBRC 107715</strain>
    </source>
</reference>
<reference evidence="6" key="1">
    <citation type="journal article" date="2014" name="Int. J. Syst. Evol. Microbiol.">
        <title>Complete genome of a new Firmicutes species belonging to the dominant human colonic microbiota ('Ruminococcus bicirculans') reveals two chromosomes and a selective capacity to utilize plant glucans.</title>
        <authorList>
            <consortium name="NISC Comparative Sequencing Program"/>
            <person name="Wegmann U."/>
            <person name="Louis P."/>
            <person name="Goesmann A."/>
            <person name="Henrissat B."/>
            <person name="Duncan S.H."/>
            <person name="Flint H.J."/>
        </authorList>
    </citation>
    <scope>NUCLEOTIDE SEQUENCE</scope>
    <source>
        <strain evidence="6">NBRC 107715</strain>
    </source>
</reference>
<sequence>MEQVRPSLLGLDPASSAFAERFGAFLAQEGLLDRAAVERARRAAALSGDRFDAVLTKLGLLSESGLAAGLSRFLGLPLHVPGEGPGERLLADALPGRFVTENRILPVRLAGGVLTLAVVDPFDRMPLDSVGLVVEHALDVEIIAPADFERIAAQLYADPEATPARSAAHEADHSDTDLQRLRDSASEAPVIRLLDQIIAGAVDAGASDIYIEPAPGTLRVRYRVDGVLRVIDEAPARVSAAVVSRVKILARLDIAERRLPQDGRIKIPVRGHEVDFRIATIPTIDGEAVTMRVLDRSRVTLDFQSLGFDADQIAAMHRLAGQPNGIILVTGPTGSGKTTTLYTMLRHVNRPTAKIFTVEDPIEYQLTGISQVQTQEAIGLDFPAILRSILRHHPDMIMIGEIRDEETARIAVQASLTGHLVFSTLHTNSAAETITRLIDMGIEHFLLGSTVRGIIAQRLVRRLCPACAAPHPDADVLAAHLAERVPALPGLGPPRLSRPVGCEACQGSGFAGQLSIAELMPVDTTLRDAVLRRSSGPEIEALARRGGVRSLYEDGVAKAWQGLTAVEEVLRVTSGIEAGPA</sequence>
<evidence type="ECO:0000256" key="3">
    <source>
        <dbReference type="ARBA" id="ARBA00022840"/>
    </source>
</evidence>
<dbReference type="PANTHER" id="PTHR30258">
    <property type="entry name" value="TYPE II SECRETION SYSTEM PROTEIN GSPE-RELATED"/>
    <property type="match status" value="1"/>
</dbReference>
<dbReference type="Pfam" id="PF00437">
    <property type="entry name" value="T2SSE"/>
    <property type="match status" value="1"/>
</dbReference>
<proteinExistence type="inferred from homology"/>
<evidence type="ECO:0000313" key="7">
    <source>
        <dbReference type="Proteomes" id="UP000321960"/>
    </source>
</evidence>
<organism evidence="5 7">
    <name type="scientific">Methylobacterium oxalidis</name>
    <dbReference type="NCBI Taxonomy" id="944322"/>
    <lineage>
        <taxon>Bacteria</taxon>
        <taxon>Pseudomonadati</taxon>
        <taxon>Pseudomonadota</taxon>
        <taxon>Alphaproteobacteria</taxon>
        <taxon>Hyphomicrobiales</taxon>
        <taxon>Methylobacteriaceae</taxon>
        <taxon>Methylobacterium</taxon>
    </lineage>
</organism>
<keyword evidence="3" id="KW-0067">ATP-binding</keyword>
<keyword evidence="2" id="KW-0547">Nucleotide-binding</keyword>
<reference evidence="8" key="2">
    <citation type="journal article" date="2019" name="Int. J. Syst. Evol. Microbiol.">
        <title>The Global Catalogue of Microorganisms (GCM) 10K type strain sequencing project: providing services to taxonomists for standard genome sequencing and annotation.</title>
        <authorList>
            <consortium name="The Broad Institute Genomics Platform"/>
            <consortium name="The Broad Institute Genome Sequencing Center for Infectious Disease"/>
            <person name="Wu L."/>
            <person name="Ma J."/>
        </authorList>
    </citation>
    <scope>NUCLEOTIDE SEQUENCE [LARGE SCALE GENOMIC DNA]</scope>
    <source>
        <strain evidence="8">NBRC 107715</strain>
    </source>
</reference>
<dbReference type="Gene3D" id="3.30.300.160">
    <property type="entry name" value="Type II secretion system, protein E, N-terminal domain"/>
    <property type="match status" value="1"/>
</dbReference>
<feature type="domain" description="Bacterial type II secretion system protein E" evidence="4">
    <location>
        <begin position="390"/>
        <end position="404"/>
    </location>
</feature>
<dbReference type="GO" id="GO:0005524">
    <property type="term" value="F:ATP binding"/>
    <property type="evidence" value="ECO:0007669"/>
    <property type="project" value="UniProtKB-KW"/>
</dbReference>
<dbReference type="SMART" id="SM00382">
    <property type="entry name" value="AAA"/>
    <property type="match status" value="1"/>
</dbReference>
<accession>A0A512JCA6</accession>
<dbReference type="Proteomes" id="UP001156856">
    <property type="component" value="Unassembled WGS sequence"/>
</dbReference>
<dbReference type="Gene3D" id="3.30.450.90">
    <property type="match status" value="1"/>
</dbReference>
<protein>
    <submittedName>
        <fullName evidence="5">Type II secretion system protein E</fullName>
    </submittedName>
</protein>
<comment type="caution">
    <text evidence="5">The sequence shown here is derived from an EMBL/GenBank/DDBJ whole genome shotgun (WGS) entry which is preliminary data.</text>
</comment>
<evidence type="ECO:0000259" key="4">
    <source>
        <dbReference type="PROSITE" id="PS00662"/>
    </source>
</evidence>
<dbReference type="Gene3D" id="3.40.50.300">
    <property type="entry name" value="P-loop containing nucleotide triphosphate hydrolases"/>
    <property type="match status" value="1"/>
</dbReference>
<dbReference type="EMBL" id="BJZU01000164">
    <property type="protein sequence ID" value="GEP07583.1"/>
    <property type="molecule type" value="Genomic_DNA"/>
</dbReference>
<dbReference type="SUPFAM" id="SSF160246">
    <property type="entry name" value="EspE N-terminal domain-like"/>
    <property type="match status" value="1"/>
</dbReference>
<keyword evidence="8" id="KW-1185">Reference proteome</keyword>
<comment type="similarity">
    <text evidence="1">Belongs to the GSP E family.</text>
</comment>
<evidence type="ECO:0000313" key="6">
    <source>
        <dbReference type="EMBL" id="GLS64451.1"/>
    </source>
</evidence>
<dbReference type="GO" id="GO:0005886">
    <property type="term" value="C:plasma membrane"/>
    <property type="evidence" value="ECO:0007669"/>
    <property type="project" value="TreeGrafter"/>
</dbReference>
<name>A0A512JCA6_9HYPH</name>
<dbReference type="Pfam" id="PF05157">
    <property type="entry name" value="MshEN"/>
    <property type="match status" value="1"/>
</dbReference>
<evidence type="ECO:0000313" key="8">
    <source>
        <dbReference type="Proteomes" id="UP001156856"/>
    </source>
</evidence>
<dbReference type="InterPro" id="IPR007831">
    <property type="entry name" value="T2SS_GspE_N"/>
</dbReference>
<dbReference type="PROSITE" id="PS00662">
    <property type="entry name" value="T2SP_E"/>
    <property type="match status" value="1"/>
</dbReference>
<dbReference type="InterPro" id="IPR001482">
    <property type="entry name" value="T2SS/T4SS_dom"/>
</dbReference>
<dbReference type="InterPro" id="IPR037257">
    <property type="entry name" value="T2SS_E_N_sf"/>
</dbReference>
<evidence type="ECO:0000256" key="2">
    <source>
        <dbReference type="ARBA" id="ARBA00022741"/>
    </source>
</evidence>
<dbReference type="CDD" id="cd01129">
    <property type="entry name" value="PulE-GspE-like"/>
    <property type="match status" value="1"/>
</dbReference>
<dbReference type="InterPro" id="IPR003593">
    <property type="entry name" value="AAA+_ATPase"/>
</dbReference>
<dbReference type="PANTHER" id="PTHR30258:SF2">
    <property type="entry name" value="COMG OPERON PROTEIN 1"/>
    <property type="match status" value="1"/>
</dbReference>
<reference evidence="6" key="4">
    <citation type="submission" date="2023-01" db="EMBL/GenBank/DDBJ databases">
        <title>Draft genome sequence of Methylobacterium oxalidis strain NBRC 107715.</title>
        <authorList>
            <person name="Sun Q."/>
            <person name="Mori K."/>
        </authorList>
    </citation>
    <scope>NUCLEOTIDE SEQUENCE</scope>
    <source>
        <strain evidence="6">NBRC 107715</strain>
    </source>
</reference>
<dbReference type="SUPFAM" id="SSF52540">
    <property type="entry name" value="P-loop containing nucleoside triphosphate hydrolases"/>
    <property type="match status" value="1"/>
</dbReference>
<dbReference type="GO" id="GO:0016887">
    <property type="term" value="F:ATP hydrolysis activity"/>
    <property type="evidence" value="ECO:0007669"/>
    <property type="project" value="TreeGrafter"/>
</dbReference>
<dbReference type="InterPro" id="IPR027417">
    <property type="entry name" value="P-loop_NTPase"/>
</dbReference>
<dbReference type="EMBL" id="BSPK01000037">
    <property type="protein sequence ID" value="GLS64451.1"/>
    <property type="molecule type" value="Genomic_DNA"/>
</dbReference>
<evidence type="ECO:0000256" key="1">
    <source>
        <dbReference type="ARBA" id="ARBA00006611"/>
    </source>
</evidence>
<dbReference type="FunFam" id="3.30.450.90:FF:000001">
    <property type="entry name" value="Type II secretion system ATPase GspE"/>
    <property type="match status" value="1"/>
</dbReference>
<dbReference type="FunFam" id="3.40.50.300:FF:000398">
    <property type="entry name" value="Type IV pilus assembly ATPase PilB"/>
    <property type="match status" value="1"/>
</dbReference>
<dbReference type="Proteomes" id="UP000321960">
    <property type="component" value="Unassembled WGS sequence"/>
</dbReference>
<dbReference type="Gene3D" id="1.10.40.70">
    <property type="match status" value="1"/>
</dbReference>
<dbReference type="OrthoDB" id="9804785at2"/>
<dbReference type="RefSeq" id="WP_147029018.1">
    <property type="nucleotide sequence ID" value="NZ_BJZU01000164.1"/>
</dbReference>
<gene>
    <name evidence="5" type="primary">xpsE</name>
    <name evidence="6" type="ORF">GCM10007888_28320</name>
    <name evidence="5" type="ORF">MOX02_56210</name>
</gene>
<evidence type="ECO:0000313" key="5">
    <source>
        <dbReference type="EMBL" id="GEP07583.1"/>
    </source>
</evidence>
<dbReference type="AlphaFoldDB" id="A0A512JCA6"/>